<dbReference type="GO" id="GO:0044718">
    <property type="term" value="P:siderophore transmembrane transport"/>
    <property type="evidence" value="ECO:0007669"/>
    <property type="project" value="TreeGrafter"/>
</dbReference>
<gene>
    <name evidence="11" type="ORF">GCM10011343_19710</name>
</gene>
<protein>
    <submittedName>
        <fullName evidence="11">Hemin receptor</fullName>
    </submittedName>
</protein>
<evidence type="ECO:0000256" key="9">
    <source>
        <dbReference type="SAM" id="SignalP"/>
    </source>
</evidence>
<dbReference type="RefSeq" id="WP_188362396.1">
    <property type="nucleotide sequence ID" value="NZ_BMFG01000007.1"/>
</dbReference>
<comment type="caution">
    <text evidence="11">The sequence shown here is derived from an EMBL/GenBank/DDBJ whole genome shotgun (WGS) entry which is preliminary data.</text>
</comment>
<dbReference type="SUPFAM" id="SSF56935">
    <property type="entry name" value="Porins"/>
    <property type="match status" value="1"/>
</dbReference>
<dbReference type="PROSITE" id="PS52016">
    <property type="entry name" value="TONB_DEPENDENT_REC_3"/>
    <property type="match status" value="1"/>
</dbReference>
<evidence type="ECO:0000313" key="12">
    <source>
        <dbReference type="Proteomes" id="UP000625735"/>
    </source>
</evidence>
<dbReference type="Gene3D" id="2.170.130.10">
    <property type="entry name" value="TonB-dependent receptor, plug domain"/>
    <property type="match status" value="1"/>
</dbReference>
<evidence type="ECO:0000256" key="3">
    <source>
        <dbReference type="ARBA" id="ARBA00022452"/>
    </source>
</evidence>
<evidence type="ECO:0000256" key="7">
    <source>
        <dbReference type="ARBA" id="ARBA00023237"/>
    </source>
</evidence>
<feature type="chain" id="PRO_5036951759" evidence="9">
    <location>
        <begin position="22"/>
        <end position="644"/>
    </location>
</feature>
<dbReference type="InterPro" id="IPR036942">
    <property type="entry name" value="Beta-barrel_TonB_sf"/>
</dbReference>
<keyword evidence="11" id="KW-0675">Receptor</keyword>
<evidence type="ECO:0000259" key="10">
    <source>
        <dbReference type="Pfam" id="PF07715"/>
    </source>
</evidence>
<feature type="signal peptide" evidence="9">
    <location>
        <begin position="1"/>
        <end position="21"/>
    </location>
</feature>
<keyword evidence="2 8" id="KW-0813">Transport</keyword>
<keyword evidence="3 8" id="KW-1134">Transmembrane beta strand</keyword>
<comment type="similarity">
    <text evidence="8">Belongs to the TonB-dependent receptor family.</text>
</comment>
<evidence type="ECO:0000256" key="1">
    <source>
        <dbReference type="ARBA" id="ARBA00004571"/>
    </source>
</evidence>
<keyword evidence="5 9" id="KW-0732">Signal</keyword>
<reference evidence="11" key="2">
    <citation type="submission" date="2020-09" db="EMBL/GenBank/DDBJ databases">
        <authorList>
            <person name="Sun Q."/>
            <person name="Zhou Y."/>
        </authorList>
    </citation>
    <scope>NUCLEOTIDE SEQUENCE</scope>
    <source>
        <strain evidence="11">CGMCC 1.12506</strain>
    </source>
</reference>
<dbReference type="Proteomes" id="UP000625735">
    <property type="component" value="Unassembled WGS sequence"/>
</dbReference>
<name>A0A916Y3D5_9FLAO</name>
<evidence type="ECO:0000256" key="6">
    <source>
        <dbReference type="ARBA" id="ARBA00023136"/>
    </source>
</evidence>
<reference evidence="11" key="1">
    <citation type="journal article" date="2014" name="Int. J. Syst. Evol. Microbiol.">
        <title>Complete genome sequence of Corynebacterium casei LMG S-19264T (=DSM 44701T), isolated from a smear-ripened cheese.</title>
        <authorList>
            <consortium name="US DOE Joint Genome Institute (JGI-PGF)"/>
            <person name="Walter F."/>
            <person name="Albersmeier A."/>
            <person name="Kalinowski J."/>
            <person name="Ruckert C."/>
        </authorList>
    </citation>
    <scope>NUCLEOTIDE SEQUENCE</scope>
    <source>
        <strain evidence="11">CGMCC 1.12506</strain>
    </source>
</reference>
<evidence type="ECO:0000313" key="11">
    <source>
        <dbReference type="EMBL" id="GGD29566.1"/>
    </source>
</evidence>
<dbReference type="PANTHER" id="PTHR30069">
    <property type="entry name" value="TONB-DEPENDENT OUTER MEMBRANE RECEPTOR"/>
    <property type="match status" value="1"/>
</dbReference>
<keyword evidence="4 8" id="KW-0812">Transmembrane</keyword>
<keyword evidence="12" id="KW-1185">Reference proteome</keyword>
<accession>A0A916Y3D5</accession>
<evidence type="ECO:0000256" key="5">
    <source>
        <dbReference type="ARBA" id="ARBA00022729"/>
    </source>
</evidence>
<feature type="domain" description="TonB-dependent receptor plug" evidence="10">
    <location>
        <begin position="45"/>
        <end position="153"/>
    </location>
</feature>
<dbReference type="InterPro" id="IPR037066">
    <property type="entry name" value="Plug_dom_sf"/>
</dbReference>
<dbReference type="InterPro" id="IPR039426">
    <property type="entry name" value="TonB-dep_rcpt-like"/>
</dbReference>
<dbReference type="Gene3D" id="2.40.170.20">
    <property type="entry name" value="TonB-dependent receptor, beta-barrel domain"/>
    <property type="match status" value="1"/>
</dbReference>
<sequence length="644" mass="72301">MNQKFSYCTAILALWGMCAFAQQEQDTIELSEVVISDTKFEQSKEKSGKIIEKISAKDLERNSGQSVATILSQAVGLEVNGNQSANGKNLSYFIRGGRNRQVLIVIDGIPMTDASGINFEYDLRLLPAEQVESIEIMKGAASTLYGTGAASGVINITLKKSAKKAISGNAYMHFGTQNTTESFKANPQDFNQGFGLNGTVDKMDYYASLNSTETKGISQAAGENFEEDRFSRVNALAKIGFQATSKLKLDFFSNYDRMKTDYDGPFDNFSSPDVLENVSLSEQFRFGFNPKYKYNKGEFIVNSGFTLLERSYDEFSSFSGTIDQYVYTSRSVSVDAMNKYNFHKNFFLIVGTQFQFHDMNTQTPFDVIERESAKLNLIDPYVTAVYNSNFGLNINAGARMNLHSVYDNQLVYNVNPSYHFKNFPLKIITSYSTAYITPSLYQLYSPYGNLELTPEGNATAEVGFETTLVNKKITFSAVGFYREESHSIGFYFNPNTFDSYYVNLEGENNVRGIETTLSYNITSKLKLNGNYSFTDIPEELNRLIPKHKGNLALDFRANDRTLLSINYQYVDGRRDAFFDGGTFATTSVHLGSYQLVNGLAKYDVLKNRLTVFGAVNNILNEEFVETIGYNTRGRNAQLGFTFLF</sequence>
<keyword evidence="7 8" id="KW-0998">Cell outer membrane</keyword>
<comment type="subcellular location">
    <subcellularLocation>
        <location evidence="1 8">Cell outer membrane</location>
        <topology evidence="1 8">Multi-pass membrane protein</topology>
    </subcellularLocation>
</comment>
<keyword evidence="6 8" id="KW-0472">Membrane</keyword>
<evidence type="ECO:0000256" key="8">
    <source>
        <dbReference type="PROSITE-ProRule" id="PRU01360"/>
    </source>
</evidence>
<dbReference type="GO" id="GO:0015344">
    <property type="term" value="F:siderophore uptake transmembrane transporter activity"/>
    <property type="evidence" value="ECO:0007669"/>
    <property type="project" value="TreeGrafter"/>
</dbReference>
<dbReference type="PANTHER" id="PTHR30069:SF29">
    <property type="entry name" value="HEMOGLOBIN AND HEMOGLOBIN-HAPTOGLOBIN-BINDING PROTEIN 1-RELATED"/>
    <property type="match status" value="1"/>
</dbReference>
<dbReference type="GO" id="GO:0009279">
    <property type="term" value="C:cell outer membrane"/>
    <property type="evidence" value="ECO:0007669"/>
    <property type="project" value="UniProtKB-SubCell"/>
</dbReference>
<evidence type="ECO:0000256" key="2">
    <source>
        <dbReference type="ARBA" id="ARBA00022448"/>
    </source>
</evidence>
<organism evidence="11 12">
    <name type="scientific">Flavobacterium orientale</name>
    <dbReference type="NCBI Taxonomy" id="1756020"/>
    <lineage>
        <taxon>Bacteria</taxon>
        <taxon>Pseudomonadati</taxon>
        <taxon>Bacteroidota</taxon>
        <taxon>Flavobacteriia</taxon>
        <taxon>Flavobacteriales</taxon>
        <taxon>Flavobacteriaceae</taxon>
        <taxon>Flavobacterium</taxon>
    </lineage>
</organism>
<proteinExistence type="inferred from homology"/>
<evidence type="ECO:0000256" key="4">
    <source>
        <dbReference type="ARBA" id="ARBA00022692"/>
    </source>
</evidence>
<dbReference type="Pfam" id="PF07715">
    <property type="entry name" value="Plug"/>
    <property type="match status" value="1"/>
</dbReference>
<dbReference type="AlphaFoldDB" id="A0A916Y3D5"/>
<dbReference type="EMBL" id="BMFG01000007">
    <property type="protein sequence ID" value="GGD29566.1"/>
    <property type="molecule type" value="Genomic_DNA"/>
</dbReference>
<dbReference type="InterPro" id="IPR012910">
    <property type="entry name" value="Plug_dom"/>
</dbReference>